<protein>
    <submittedName>
        <fullName evidence="2">ATP-dependent RNA helicase tdrd9</fullName>
    </submittedName>
</protein>
<dbReference type="Gene3D" id="2.40.50.90">
    <property type="match status" value="1"/>
</dbReference>
<dbReference type="Proteomes" id="UP001266305">
    <property type="component" value="Unassembled WGS sequence"/>
</dbReference>
<keyword evidence="3" id="KW-1185">Reference proteome</keyword>
<evidence type="ECO:0000313" key="3">
    <source>
        <dbReference type="Proteomes" id="UP001266305"/>
    </source>
</evidence>
<name>A0ABQ9W4B5_SAGOE</name>
<dbReference type="EMBL" id="JASSZA010000149">
    <property type="protein sequence ID" value="KAK2081679.1"/>
    <property type="molecule type" value="Genomic_DNA"/>
</dbReference>
<keyword evidence="2" id="KW-0547">Nucleotide-binding</keyword>
<proteinExistence type="predicted"/>
<sequence length="104" mass="11363">MRPSAKSLVCSEHWSDGASQWFASLVSGCTLLVKVFSVVHSVLHVDVYQYSGVQDAINIRDVLIQQGYAELTKESYESKVCAVALDGARVCVRKRGGLSFLCGH</sequence>
<dbReference type="GO" id="GO:0004386">
    <property type="term" value="F:helicase activity"/>
    <property type="evidence" value="ECO:0007669"/>
    <property type="project" value="UniProtKB-KW"/>
</dbReference>
<dbReference type="InterPro" id="IPR035437">
    <property type="entry name" value="SNase_OB-fold_sf"/>
</dbReference>
<dbReference type="PROSITE" id="PS51257">
    <property type="entry name" value="PROKAR_LIPOPROTEIN"/>
    <property type="match status" value="1"/>
</dbReference>
<organism evidence="2 3">
    <name type="scientific">Saguinus oedipus</name>
    <name type="common">Cotton-top tamarin</name>
    <name type="synonym">Oedipomidas oedipus</name>
    <dbReference type="NCBI Taxonomy" id="9490"/>
    <lineage>
        <taxon>Eukaryota</taxon>
        <taxon>Metazoa</taxon>
        <taxon>Chordata</taxon>
        <taxon>Craniata</taxon>
        <taxon>Vertebrata</taxon>
        <taxon>Euteleostomi</taxon>
        <taxon>Mammalia</taxon>
        <taxon>Eutheria</taxon>
        <taxon>Euarchontoglires</taxon>
        <taxon>Primates</taxon>
        <taxon>Haplorrhini</taxon>
        <taxon>Platyrrhini</taxon>
        <taxon>Cebidae</taxon>
        <taxon>Callitrichinae</taxon>
        <taxon>Saguinus</taxon>
    </lineage>
</organism>
<evidence type="ECO:0000313" key="2">
    <source>
        <dbReference type="EMBL" id="KAK2116473.1"/>
    </source>
</evidence>
<keyword evidence="2" id="KW-0067">ATP-binding</keyword>
<accession>A0ABQ9W4B5</accession>
<keyword evidence="2" id="KW-0347">Helicase</keyword>
<comment type="caution">
    <text evidence="2">The sequence shown here is derived from an EMBL/GenBank/DDBJ whole genome shotgun (WGS) entry which is preliminary data.</text>
</comment>
<gene>
    <name evidence="2" type="primary">TDRD9_1</name>
    <name evidence="2" type="ORF">P7K49_003359</name>
    <name evidence="1" type="ORF">P7K49_039690</name>
</gene>
<evidence type="ECO:0000313" key="1">
    <source>
        <dbReference type="EMBL" id="KAK2081679.1"/>
    </source>
</evidence>
<keyword evidence="2" id="KW-0378">Hydrolase</keyword>
<reference evidence="2 3" key="1">
    <citation type="submission" date="2023-05" db="EMBL/GenBank/DDBJ databases">
        <title>B98-5 Cell Line De Novo Hybrid Assembly: An Optical Mapping Approach.</title>
        <authorList>
            <person name="Kananen K."/>
            <person name="Auerbach J.A."/>
            <person name="Kautto E."/>
            <person name="Blachly J.S."/>
        </authorList>
    </citation>
    <scope>NUCLEOTIDE SEQUENCE [LARGE SCALE GENOMIC DNA]</scope>
    <source>
        <strain evidence="2">B95-8</strain>
        <tissue evidence="2">Cell line</tissue>
    </source>
</reference>
<dbReference type="EMBL" id="JASSZA010000002">
    <property type="protein sequence ID" value="KAK2116473.1"/>
    <property type="molecule type" value="Genomic_DNA"/>
</dbReference>